<dbReference type="AlphaFoldDB" id="A0A364L230"/>
<comment type="caution">
    <text evidence="1">The sequence shown here is derived from an EMBL/GenBank/DDBJ whole genome shotgun (WGS) entry which is preliminary data.</text>
</comment>
<name>A0A364L230_TALAM</name>
<evidence type="ECO:0000313" key="1">
    <source>
        <dbReference type="EMBL" id="RAO69869.1"/>
    </source>
</evidence>
<gene>
    <name evidence="1" type="ORF">BHQ10_005881</name>
</gene>
<protein>
    <recommendedName>
        <fullName evidence="3">Methyltransferase type 11 domain-containing protein</fullName>
    </recommendedName>
</protein>
<dbReference type="GeneID" id="63795097"/>
<proteinExistence type="predicted"/>
<dbReference type="STRING" id="1196081.A0A364L230"/>
<dbReference type="Gene3D" id="3.40.50.150">
    <property type="entry name" value="Vaccinia Virus protein VP39"/>
    <property type="match status" value="1"/>
</dbReference>
<dbReference type="InterPro" id="IPR029063">
    <property type="entry name" value="SAM-dependent_MTases_sf"/>
</dbReference>
<evidence type="ECO:0008006" key="3">
    <source>
        <dbReference type="Google" id="ProtNLM"/>
    </source>
</evidence>
<dbReference type="SUPFAM" id="SSF53335">
    <property type="entry name" value="S-adenosyl-L-methionine-dependent methyltransferases"/>
    <property type="match status" value="1"/>
</dbReference>
<dbReference type="EMBL" id="MIKG01000010">
    <property type="protein sequence ID" value="RAO69869.1"/>
    <property type="molecule type" value="Genomic_DNA"/>
</dbReference>
<dbReference type="Proteomes" id="UP000249363">
    <property type="component" value="Unassembled WGS sequence"/>
</dbReference>
<accession>A0A364L230</accession>
<dbReference type="RefSeq" id="XP_040734385.1">
    <property type="nucleotide sequence ID" value="XM_040878405.1"/>
</dbReference>
<sequence length="200" mass="23047">MQFPKDPSDESIQFSLQNCLEPFPLEHHEYKTAVANIATLLKPGGHLQWEDLEHKYMLTHPEKQHQALPSMDTVRLCIQGQIDHGTSSNAPESIVTAAESAGFRRISRTDYMTRDRPDLWPMTNEWIDNVFETLSRFILRGKRDVAVAFNENLWRSDEEIEEEIKRRMQDLKDGHEKGFVVHANVGMVLAQKSRLSTCSL</sequence>
<reference evidence="1 2" key="1">
    <citation type="journal article" date="2017" name="Biotechnol. Biofuels">
        <title>Differential beta-glucosidase expression as a function of carbon source availability in Talaromyces amestolkiae: a genomic and proteomic approach.</title>
        <authorList>
            <person name="de Eugenio L.I."/>
            <person name="Mendez-Liter J.A."/>
            <person name="Nieto-Dominguez M."/>
            <person name="Alonso L."/>
            <person name="Gil-Munoz J."/>
            <person name="Barriuso J."/>
            <person name="Prieto A."/>
            <person name="Martinez M.J."/>
        </authorList>
    </citation>
    <scope>NUCLEOTIDE SEQUENCE [LARGE SCALE GENOMIC DNA]</scope>
    <source>
        <strain evidence="1 2">CIB</strain>
    </source>
</reference>
<dbReference type="OrthoDB" id="4222303at2759"/>
<evidence type="ECO:0000313" key="2">
    <source>
        <dbReference type="Proteomes" id="UP000249363"/>
    </source>
</evidence>
<organism evidence="1 2">
    <name type="scientific">Talaromyces amestolkiae</name>
    <dbReference type="NCBI Taxonomy" id="1196081"/>
    <lineage>
        <taxon>Eukaryota</taxon>
        <taxon>Fungi</taxon>
        <taxon>Dikarya</taxon>
        <taxon>Ascomycota</taxon>
        <taxon>Pezizomycotina</taxon>
        <taxon>Eurotiomycetes</taxon>
        <taxon>Eurotiomycetidae</taxon>
        <taxon>Eurotiales</taxon>
        <taxon>Trichocomaceae</taxon>
        <taxon>Talaromyces</taxon>
        <taxon>Talaromyces sect. Talaromyces</taxon>
    </lineage>
</organism>
<keyword evidence="2" id="KW-1185">Reference proteome</keyword>